<dbReference type="OrthoDB" id="185373at2759"/>
<evidence type="ECO:0000256" key="2">
    <source>
        <dbReference type="ARBA" id="ARBA00022737"/>
    </source>
</evidence>
<dbReference type="InterPro" id="IPR011990">
    <property type="entry name" value="TPR-like_helical_dom_sf"/>
</dbReference>
<feature type="repeat" description="PPR" evidence="3">
    <location>
        <begin position="215"/>
        <end position="249"/>
    </location>
</feature>
<dbReference type="AlphaFoldDB" id="A0A7I8KZH4"/>
<organism evidence="4 5">
    <name type="scientific">Spirodela intermedia</name>
    <name type="common">Intermediate duckweed</name>
    <dbReference type="NCBI Taxonomy" id="51605"/>
    <lineage>
        <taxon>Eukaryota</taxon>
        <taxon>Viridiplantae</taxon>
        <taxon>Streptophyta</taxon>
        <taxon>Embryophyta</taxon>
        <taxon>Tracheophyta</taxon>
        <taxon>Spermatophyta</taxon>
        <taxon>Magnoliopsida</taxon>
        <taxon>Liliopsida</taxon>
        <taxon>Araceae</taxon>
        <taxon>Lemnoideae</taxon>
        <taxon>Spirodela</taxon>
    </lineage>
</organism>
<evidence type="ECO:0000256" key="1">
    <source>
        <dbReference type="ARBA" id="ARBA00007626"/>
    </source>
</evidence>
<protein>
    <submittedName>
        <fullName evidence="4">Uncharacterized protein</fullName>
    </submittedName>
</protein>
<dbReference type="PANTHER" id="PTHR47447">
    <property type="entry name" value="OS03G0856100 PROTEIN"/>
    <property type="match status" value="1"/>
</dbReference>
<sequence>MLSVSARPPRAFRILFQRWCSSVGLYSGSDCRQQGEGGDADPCSVVARLVLFHPGDPRDLCEALSPHLFFTADHHPYADLVDRVLKRLWNDAPRALLFFHALLCHPSYRPAASSFDYALDLAARLRDHHAVSRFLSLREKLHVMPTHRTFAILMERHAAAGKPDRAVRLFLSMHRHGCPQDLAAFNTLLDVLCKSRRVDKASRLFRALGGRFRPDVVTYNILADGWCKIKRAPRALEILNEMVTSGLEPTIATYNILLNGFFLGGQVKQAWEFFLQMKRRSKYGEEGCGCRPDVVSYTIMVHGLGLAGQITKARKVFGEMTGQGCLPSVATYNALIQVICKKDTVGNALSVLEEMVGRGYTPNCITYNLVIRGLCHAGAVDGAAGLLERMRREGCDPSVQTYNILIRHRCEAGEIDEGLRLLRGMAAGEEGGGCLPNVDTYNVLIRAMFVRKRAEDMLTAGHLLVEMVERGYVPRRFTFNRVLNGLLLTGHQALAREILRAQSDRGGRLPREIRLR</sequence>
<feature type="repeat" description="PPR" evidence="3">
    <location>
        <begin position="250"/>
        <end position="280"/>
    </location>
</feature>
<feature type="repeat" description="PPR" evidence="3">
    <location>
        <begin position="363"/>
        <end position="397"/>
    </location>
</feature>
<evidence type="ECO:0000256" key="3">
    <source>
        <dbReference type="PROSITE-ProRule" id="PRU00708"/>
    </source>
</evidence>
<gene>
    <name evidence="4" type="ORF">SI8410_10013905</name>
</gene>
<evidence type="ECO:0000313" key="4">
    <source>
        <dbReference type="EMBL" id="CAA7403227.1"/>
    </source>
</evidence>
<proteinExistence type="inferred from homology"/>
<keyword evidence="2" id="KW-0677">Repeat</keyword>
<dbReference type="PROSITE" id="PS51375">
    <property type="entry name" value="PPR"/>
    <property type="match status" value="8"/>
</dbReference>
<comment type="similarity">
    <text evidence="1">Belongs to the PPR family. P subfamily.</text>
</comment>
<dbReference type="EMBL" id="LR746273">
    <property type="protein sequence ID" value="CAA7403227.1"/>
    <property type="molecule type" value="Genomic_DNA"/>
</dbReference>
<feature type="repeat" description="PPR" evidence="3">
    <location>
        <begin position="437"/>
        <end position="474"/>
    </location>
</feature>
<keyword evidence="5" id="KW-1185">Reference proteome</keyword>
<dbReference type="NCBIfam" id="TIGR00756">
    <property type="entry name" value="PPR"/>
    <property type="match status" value="8"/>
</dbReference>
<feature type="repeat" description="PPR" evidence="3">
    <location>
        <begin position="328"/>
        <end position="362"/>
    </location>
</feature>
<dbReference type="Pfam" id="PF12854">
    <property type="entry name" value="PPR_1"/>
    <property type="match status" value="2"/>
</dbReference>
<feature type="repeat" description="PPR" evidence="3">
    <location>
        <begin position="146"/>
        <end position="180"/>
    </location>
</feature>
<feature type="repeat" description="PPR" evidence="3">
    <location>
        <begin position="181"/>
        <end position="211"/>
    </location>
</feature>
<dbReference type="Proteomes" id="UP000663760">
    <property type="component" value="Chromosome 10"/>
</dbReference>
<reference evidence="4" key="1">
    <citation type="submission" date="2020-02" db="EMBL/GenBank/DDBJ databases">
        <authorList>
            <person name="Scholz U."/>
            <person name="Mascher M."/>
            <person name="Fiebig A."/>
        </authorList>
    </citation>
    <scope>NUCLEOTIDE SEQUENCE</scope>
</reference>
<dbReference type="PANTHER" id="PTHR47447:SF28">
    <property type="entry name" value="PENTACOTRIPEPTIDE-REPEAT REGION OF PRORP DOMAIN-CONTAINING PROTEIN"/>
    <property type="match status" value="1"/>
</dbReference>
<evidence type="ECO:0000313" key="5">
    <source>
        <dbReference type="Proteomes" id="UP000663760"/>
    </source>
</evidence>
<accession>A0A7I8KZH4</accession>
<dbReference type="Gene3D" id="1.25.40.10">
    <property type="entry name" value="Tetratricopeptide repeat domain"/>
    <property type="match status" value="5"/>
</dbReference>
<name>A0A7I8KZH4_SPIIN</name>
<feature type="repeat" description="PPR" evidence="3">
    <location>
        <begin position="293"/>
        <end position="327"/>
    </location>
</feature>
<dbReference type="Pfam" id="PF13041">
    <property type="entry name" value="PPR_2"/>
    <property type="match status" value="3"/>
</dbReference>
<dbReference type="InterPro" id="IPR002885">
    <property type="entry name" value="PPR_rpt"/>
</dbReference>